<feature type="transmembrane region" description="Helical" evidence="1">
    <location>
        <begin position="66"/>
        <end position="86"/>
    </location>
</feature>
<keyword evidence="1" id="KW-1133">Transmembrane helix</keyword>
<evidence type="ECO:0008006" key="4">
    <source>
        <dbReference type="Google" id="ProtNLM"/>
    </source>
</evidence>
<reference evidence="2 3" key="1">
    <citation type="submission" date="2022-06" db="EMBL/GenBank/DDBJ databases">
        <authorList>
            <person name="So Y."/>
        </authorList>
    </citation>
    <scope>NUCLEOTIDE SEQUENCE [LARGE SCALE GENOMIC DNA]</scope>
    <source>
        <strain evidence="2 3">STR3</strain>
    </source>
</reference>
<feature type="transmembrane region" description="Helical" evidence="1">
    <location>
        <begin position="179"/>
        <end position="199"/>
    </location>
</feature>
<feature type="transmembrane region" description="Helical" evidence="1">
    <location>
        <begin position="36"/>
        <end position="54"/>
    </location>
</feature>
<feature type="transmembrane region" description="Helical" evidence="1">
    <location>
        <begin position="256"/>
        <end position="275"/>
    </location>
</feature>
<keyword evidence="1" id="KW-0472">Membrane</keyword>
<comment type="caution">
    <text evidence="2">The sequence shown here is derived from an EMBL/GenBank/DDBJ whole genome shotgun (WGS) entry which is preliminary data.</text>
</comment>
<evidence type="ECO:0000313" key="3">
    <source>
        <dbReference type="Proteomes" id="UP001204524"/>
    </source>
</evidence>
<dbReference type="RefSeq" id="WP_254183107.1">
    <property type="nucleotide sequence ID" value="NZ_JANARS010000010.1"/>
</dbReference>
<gene>
    <name evidence="2" type="ORF">NCI01_19230</name>
</gene>
<dbReference type="EMBL" id="JANARS010000010">
    <property type="protein sequence ID" value="MCP3423945.1"/>
    <property type="molecule type" value="Genomic_DNA"/>
</dbReference>
<name>A0ABT1L1R6_9ACTN</name>
<keyword evidence="3" id="KW-1185">Reference proteome</keyword>
<feature type="transmembrane region" description="Helical" evidence="1">
    <location>
        <begin position="282"/>
        <end position="302"/>
    </location>
</feature>
<feature type="transmembrane region" description="Helical" evidence="1">
    <location>
        <begin position="106"/>
        <end position="128"/>
    </location>
</feature>
<sequence length="303" mass="32170">MSTVAAGRAPAPAVPSGARVVGALVRAEARRMLRNPVPWLCLAVSAWGMWLVVPEPGEWPGSSYEAMNPVAVPLLLGISVAVAVPFHRARHEVAPAAPVAETRRTLARLLAALPLLALTAAFAGLVAWRERDIGGLWIGMEPGRTTEALHSTAELSQLVVLGLVAVALGAALGRRVSRLVALVPALFVLWFVVSVYWLFGHPAVTPYSVMQVQPLVLEAGPATADPLAFPADWLLVTAPHYSGGGWGRQWVSQALAWWHDVWLLGLAALLLSAAWPRPGRRVLIAVGVVLAVAGVVGQHWVIP</sequence>
<proteinExistence type="predicted"/>
<organism evidence="2 3">
    <name type="scientific">Nocardioides pinisoli</name>
    <dbReference type="NCBI Taxonomy" id="2950279"/>
    <lineage>
        <taxon>Bacteria</taxon>
        <taxon>Bacillati</taxon>
        <taxon>Actinomycetota</taxon>
        <taxon>Actinomycetes</taxon>
        <taxon>Propionibacteriales</taxon>
        <taxon>Nocardioidaceae</taxon>
        <taxon>Nocardioides</taxon>
    </lineage>
</organism>
<feature type="transmembrane region" description="Helical" evidence="1">
    <location>
        <begin position="148"/>
        <end position="172"/>
    </location>
</feature>
<keyword evidence="1" id="KW-0812">Transmembrane</keyword>
<protein>
    <recommendedName>
        <fullName evidence="4">ABC transporter permease</fullName>
    </recommendedName>
</protein>
<evidence type="ECO:0000256" key="1">
    <source>
        <dbReference type="SAM" id="Phobius"/>
    </source>
</evidence>
<evidence type="ECO:0000313" key="2">
    <source>
        <dbReference type="EMBL" id="MCP3423945.1"/>
    </source>
</evidence>
<dbReference type="Proteomes" id="UP001204524">
    <property type="component" value="Unassembled WGS sequence"/>
</dbReference>
<accession>A0ABT1L1R6</accession>